<dbReference type="Pfam" id="PF09587">
    <property type="entry name" value="PGA_cap"/>
    <property type="match status" value="1"/>
</dbReference>
<dbReference type="EMBL" id="MHWD01000014">
    <property type="protein sequence ID" value="OHB04121.1"/>
    <property type="molecule type" value="Genomic_DNA"/>
</dbReference>
<accession>A0A1G2U3N5</accession>
<dbReference type="Proteomes" id="UP000179283">
    <property type="component" value="Unassembled WGS sequence"/>
</dbReference>
<dbReference type="CDD" id="cd07381">
    <property type="entry name" value="MPP_CapA"/>
    <property type="match status" value="1"/>
</dbReference>
<evidence type="ECO:0000313" key="4">
    <source>
        <dbReference type="Proteomes" id="UP000179283"/>
    </source>
</evidence>
<dbReference type="AlphaFoldDB" id="A0A1G2U3N5"/>
<comment type="similarity">
    <text evidence="1">Belongs to the CapA family.</text>
</comment>
<proteinExistence type="inferred from homology"/>
<feature type="domain" description="Capsule synthesis protein CapA" evidence="2">
    <location>
        <begin position="46"/>
        <end position="284"/>
    </location>
</feature>
<dbReference type="Gene3D" id="3.60.21.10">
    <property type="match status" value="1"/>
</dbReference>
<name>A0A1G2U3N5_9BACT</name>
<reference evidence="3 4" key="1">
    <citation type="journal article" date="2016" name="Nat. Commun.">
        <title>Thousands of microbial genomes shed light on interconnected biogeochemical processes in an aquifer system.</title>
        <authorList>
            <person name="Anantharaman K."/>
            <person name="Brown C.T."/>
            <person name="Hug L.A."/>
            <person name="Sharon I."/>
            <person name="Castelle C.J."/>
            <person name="Probst A.J."/>
            <person name="Thomas B.C."/>
            <person name="Singh A."/>
            <person name="Wilkins M.J."/>
            <person name="Karaoz U."/>
            <person name="Brodie E.L."/>
            <person name="Williams K.H."/>
            <person name="Hubbard S.S."/>
            <person name="Banfield J.F."/>
        </authorList>
    </citation>
    <scope>NUCLEOTIDE SEQUENCE [LARGE SCALE GENOMIC DNA]</scope>
</reference>
<comment type="caution">
    <text evidence="3">The sequence shown here is derived from an EMBL/GenBank/DDBJ whole genome shotgun (WGS) entry which is preliminary data.</text>
</comment>
<protein>
    <recommendedName>
        <fullName evidence="2">Capsule synthesis protein CapA domain-containing protein</fullName>
    </recommendedName>
</protein>
<dbReference type="PANTHER" id="PTHR33393:SF11">
    <property type="entry name" value="POLYGLUTAMINE SYNTHESIS ACCESSORY PROTEIN RV0574C-RELATED"/>
    <property type="match status" value="1"/>
</dbReference>
<organism evidence="3 4">
    <name type="scientific">Candidatus Zambryskibacteria bacterium RIFCSPLOWO2_01_FULL_43_17</name>
    <dbReference type="NCBI Taxonomy" id="1802760"/>
    <lineage>
        <taxon>Bacteria</taxon>
        <taxon>Candidatus Zambryskiibacteriota</taxon>
    </lineage>
</organism>
<dbReference type="SUPFAM" id="SSF56300">
    <property type="entry name" value="Metallo-dependent phosphatases"/>
    <property type="match status" value="1"/>
</dbReference>
<dbReference type="InterPro" id="IPR052169">
    <property type="entry name" value="CW_Biosynth-Accessory"/>
</dbReference>
<dbReference type="InterPro" id="IPR029052">
    <property type="entry name" value="Metallo-depent_PP-like"/>
</dbReference>
<gene>
    <name evidence="3" type="ORF">A2920_02165</name>
</gene>
<dbReference type="SMART" id="SM00854">
    <property type="entry name" value="PGA_cap"/>
    <property type="match status" value="1"/>
</dbReference>
<dbReference type="InterPro" id="IPR019079">
    <property type="entry name" value="Capsule_synth_CapA"/>
</dbReference>
<evidence type="ECO:0000256" key="1">
    <source>
        <dbReference type="ARBA" id="ARBA00005662"/>
    </source>
</evidence>
<evidence type="ECO:0000259" key="2">
    <source>
        <dbReference type="SMART" id="SM00854"/>
    </source>
</evidence>
<dbReference type="PANTHER" id="PTHR33393">
    <property type="entry name" value="POLYGLUTAMINE SYNTHESIS ACCESSORY PROTEIN RV0574C-RELATED"/>
    <property type="match status" value="1"/>
</dbReference>
<evidence type="ECO:0000313" key="3">
    <source>
        <dbReference type="EMBL" id="OHB04121.1"/>
    </source>
</evidence>
<sequence length="329" mass="36372">MGSCIFGDSVFKIVMRKIIWGISIGVLLAVAFETSDISPPFSSSVRIIFAGDIMLSRQIGRIMERQGDYNFPFELVAEKVRSADIAFGNLENPVSDRGTNVGSIYSFRADPQSLSGLKWAGFDVVSLANNHILDWGRDAFSDTLRHLSEAGIKGVGIGENYGDAHKPARIKASRQGFCLFAYSEFASKAYIGDVSQTVANIDKNQIFTDIDIAKGNNCDVVVVSLHWGNEYEIVPMEWQKELAHTLIDNGALLVIGHHPHVVQPVERYKDGIIAYSLGNFIFDQNFSEDTGKGIVLEVVIDDSKIKEVEEIKIKFNNKFQPYIVGQSGV</sequence>